<dbReference type="Proteomes" id="UP000518266">
    <property type="component" value="Unassembled WGS sequence"/>
</dbReference>
<organism evidence="1 2">
    <name type="scientific">Dissostichus mawsoni</name>
    <name type="common">Antarctic cod</name>
    <dbReference type="NCBI Taxonomy" id="36200"/>
    <lineage>
        <taxon>Eukaryota</taxon>
        <taxon>Metazoa</taxon>
        <taxon>Chordata</taxon>
        <taxon>Craniata</taxon>
        <taxon>Vertebrata</taxon>
        <taxon>Euteleostomi</taxon>
        <taxon>Actinopterygii</taxon>
        <taxon>Neopterygii</taxon>
        <taxon>Teleostei</taxon>
        <taxon>Neoteleostei</taxon>
        <taxon>Acanthomorphata</taxon>
        <taxon>Eupercaria</taxon>
        <taxon>Perciformes</taxon>
        <taxon>Notothenioidei</taxon>
        <taxon>Nototheniidae</taxon>
        <taxon>Dissostichus</taxon>
    </lineage>
</organism>
<dbReference type="AlphaFoldDB" id="A0A7J5XB41"/>
<comment type="caution">
    <text evidence="1">The sequence shown here is derived from an EMBL/GenBank/DDBJ whole genome shotgun (WGS) entry which is preliminary data.</text>
</comment>
<reference evidence="1 2" key="1">
    <citation type="submission" date="2020-03" db="EMBL/GenBank/DDBJ databases">
        <title>Dissostichus mawsoni Genome sequencing and assembly.</title>
        <authorList>
            <person name="Park H."/>
        </authorList>
    </citation>
    <scope>NUCLEOTIDE SEQUENCE [LARGE SCALE GENOMIC DNA]</scope>
    <source>
        <strain evidence="1">DM0001</strain>
        <tissue evidence="1">Muscle</tissue>
    </source>
</reference>
<evidence type="ECO:0000313" key="2">
    <source>
        <dbReference type="Proteomes" id="UP000518266"/>
    </source>
</evidence>
<name>A0A7J5XB41_DISMA</name>
<keyword evidence="2" id="KW-1185">Reference proteome</keyword>
<dbReference type="EMBL" id="JAAKFY010000026">
    <property type="protein sequence ID" value="KAF3834141.1"/>
    <property type="molecule type" value="Genomic_DNA"/>
</dbReference>
<protein>
    <submittedName>
        <fullName evidence="1">Uncharacterized protein</fullName>
    </submittedName>
</protein>
<accession>A0A7J5XB41</accession>
<sequence length="163" mass="17743">MAHHTDSKVSSAFCSQGAYHSQNLPDDSLPLLQTARLLQLLGGRKHVDAPQSPVRAAVTQGPQGHFRDLRRLLIFLINAPSSSSSSSSSSALVSFSFLLSGEGGALRWRRVLQAMADTRRHSAMRRPRHTPIMKSAITSVVSMLAADSWEPVGLNQRCPLFAI</sequence>
<evidence type="ECO:0000313" key="1">
    <source>
        <dbReference type="EMBL" id="KAF3834141.1"/>
    </source>
</evidence>
<gene>
    <name evidence="1" type="ORF">F7725_025345</name>
</gene>
<proteinExistence type="predicted"/>